<feature type="transmembrane region" description="Helical" evidence="4">
    <location>
        <begin position="144"/>
        <end position="161"/>
    </location>
</feature>
<sequence>MRDLKSSWSIILMVVLSVLCFLIASSALNQPLLTWDDTEQIPENIQVTTFTIQKIPVIFTSFYTAMYQPLATLSFALEYKIFGLAPWVFRLDNLLLHCLNGALVFWLTFLLWRKRSTALIAAAFFMLWPTQVEAYTWISARSTLLVATFSLASLVAYYHYLTTCYKRYWLITFTFFILAVLTKASAVALPLLFLIADYWWQRPDKKKLFLEKIPFLIISVAIGFVAVLARQSVGTTTFSIYADLEKLGLIAYAYLWQLKLLVWPFNLSPFYTHPTSTVFLPWNVWLSLILFPLFGLLLYLKKQPWILFVTAWFTASIIFSIQLAPYITTLGADRYNYLALLAFVWPLAWWLSQPTKALKFKLIYFLIIVVVLFTASWSYAPTWSSEINLWQQASKTKLDDSLIIGRLAGALYTSKDCPDAYALALTSVALDSRYVENYNLLGIIEMQCLGHYQFAANNFIQAVNLEPEVSLYHYNLGLAYAYLKNYSLAATAYTNALGLNKKEAKDYQTIYCWSLQKIPDLDKKILQLWCQ</sequence>
<feature type="transmembrane region" description="Helical" evidence="4">
    <location>
        <begin position="7"/>
        <end position="28"/>
    </location>
</feature>
<keyword evidence="4" id="KW-1133">Transmembrane helix</keyword>
<keyword evidence="2 3" id="KW-0802">TPR repeat</keyword>
<dbReference type="InterPro" id="IPR019734">
    <property type="entry name" value="TPR_rpt"/>
</dbReference>
<feature type="transmembrane region" description="Helical" evidence="4">
    <location>
        <begin position="334"/>
        <end position="351"/>
    </location>
</feature>
<feature type="transmembrane region" description="Helical" evidence="4">
    <location>
        <begin position="119"/>
        <end position="138"/>
    </location>
</feature>
<comment type="caution">
    <text evidence="5">The sequence shown here is derived from an EMBL/GenBank/DDBJ whole genome shotgun (WGS) entry which is preliminary data.</text>
</comment>
<dbReference type="InterPro" id="IPR011990">
    <property type="entry name" value="TPR-like_helical_dom_sf"/>
</dbReference>
<evidence type="ECO:0000313" key="6">
    <source>
        <dbReference type="Proteomes" id="UP000228533"/>
    </source>
</evidence>
<dbReference type="PROSITE" id="PS50005">
    <property type="entry name" value="TPR"/>
    <property type="match status" value="1"/>
</dbReference>
<feature type="transmembrane region" description="Helical" evidence="4">
    <location>
        <begin position="306"/>
        <end position="328"/>
    </location>
</feature>
<keyword evidence="4" id="KW-0472">Membrane</keyword>
<dbReference type="Proteomes" id="UP000228533">
    <property type="component" value="Unassembled WGS sequence"/>
</dbReference>
<dbReference type="AlphaFoldDB" id="A0A2M6WTJ4"/>
<keyword evidence="4" id="KW-0812">Transmembrane</keyword>
<feature type="transmembrane region" description="Helical" evidence="4">
    <location>
        <begin position="168"/>
        <end position="193"/>
    </location>
</feature>
<evidence type="ECO:0000313" key="5">
    <source>
        <dbReference type="EMBL" id="PIT96108.1"/>
    </source>
</evidence>
<dbReference type="SMART" id="SM00028">
    <property type="entry name" value="TPR"/>
    <property type="match status" value="1"/>
</dbReference>
<dbReference type="PANTHER" id="PTHR44227">
    <property type="match status" value="1"/>
</dbReference>
<proteinExistence type="predicted"/>
<gene>
    <name evidence="5" type="ORF">COT94_02510</name>
</gene>
<feature type="transmembrane region" description="Helical" evidence="4">
    <location>
        <begin position="213"/>
        <end position="229"/>
    </location>
</feature>
<dbReference type="PANTHER" id="PTHR44227:SF3">
    <property type="entry name" value="PROTEIN O-MANNOSYL-TRANSFERASE TMTC4"/>
    <property type="match status" value="1"/>
</dbReference>
<evidence type="ECO:0000256" key="2">
    <source>
        <dbReference type="ARBA" id="ARBA00022803"/>
    </source>
</evidence>
<evidence type="ECO:0000256" key="3">
    <source>
        <dbReference type="PROSITE-ProRule" id="PRU00339"/>
    </source>
</evidence>
<dbReference type="EMBL" id="PFAM01000013">
    <property type="protein sequence ID" value="PIT96108.1"/>
    <property type="molecule type" value="Genomic_DNA"/>
</dbReference>
<feature type="transmembrane region" description="Helical" evidence="4">
    <location>
        <begin position="94"/>
        <end position="112"/>
    </location>
</feature>
<feature type="transmembrane region" description="Helical" evidence="4">
    <location>
        <begin position="279"/>
        <end position="299"/>
    </location>
</feature>
<accession>A0A2M6WTJ4</accession>
<dbReference type="InterPro" id="IPR052346">
    <property type="entry name" value="O-mannosyl-transferase_TMTC"/>
</dbReference>
<feature type="repeat" description="TPR" evidence="3">
    <location>
        <begin position="470"/>
        <end position="503"/>
    </location>
</feature>
<name>A0A2M6WTJ4_9BACT</name>
<evidence type="ECO:0000256" key="1">
    <source>
        <dbReference type="ARBA" id="ARBA00022737"/>
    </source>
</evidence>
<reference evidence="6" key="1">
    <citation type="submission" date="2017-09" db="EMBL/GenBank/DDBJ databases">
        <title>Depth-based differentiation of microbial function through sediment-hosted aquifers and enrichment of novel symbionts in the deep terrestrial subsurface.</title>
        <authorList>
            <person name="Probst A.J."/>
            <person name="Ladd B."/>
            <person name="Jarett J.K."/>
            <person name="Geller-Mcgrath D.E."/>
            <person name="Sieber C.M.K."/>
            <person name="Emerson J.B."/>
            <person name="Anantharaman K."/>
            <person name="Thomas B.C."/>
            <person name="Malmstrom R."/>
            <person name="Stieglmeier M."/>
            <person name="Klingl A."/>
            <person name="Woyke T."/>
            <person name="Ryan C.M."/>
            <person name="Banfield J.F."/>
        </authorList>
    </citation>
    <scope>NUCLEOTIDE SEQUENCE [LARGE SCALE GENOMIC DNA]</scope>
</reference>
<dbReference type="Gene3D" id="1.25.40.10">
    <property type="entry name" value="Tetratricopeptide repeat domain"/>
    <property type="match status" value="1"/>
</dbReference>
<organism evidence="5 6">
    <name type="scientific">Candidatus Falkowbacteria bacterium CG10_big_fil_rev_8_21_14_0_10_37_14</name>
    <dbReference type="NCBI Taxonomy" id="1974561"/>
    <lineage>
        <taxon>Bacteria</taxon>
        <taxon>Candidatus Falkowiibacteriota</taxon>
    </lineage>
</organism>
<keyword evidence="1" id="KW-0677">Repeat</keyword>
<evidence type="ECO:0000256" key="4">
    <source>
        <dbReference type="SAM" id="Phobius"/>
    </source>
</evidence>
<dbReference type="SUPFAM" id="SSF48452">
    <property type="entry name" value="TPR-like"/>
    <property type="match status" value="1"/>
</dbReference>
<feature type="transmembrane region" description="Helical" evidence="4">
    <location>
        <begin position="363"/>
        <end position="380"/>
    </location>
</feature>
<protein>
    <submittedName>
        <fullName evidence="5">Uncharacterized protein</fullName>
    </submittedName>
</protein>